<proteinExistence type="inferred from homology"/>
<dbReference type="InterPro" id="IPR042100">
    <property type="entry name" value="Bug_dom1"/>
</dbReference>
<accession>A0A323V1L6</accession>
<comment type="similarity">
    <text evidence="1">Belongs to the UPF0065 (bug) family.</text>
</comment>
<evidence type="ECO:0000313" key="2">
    <source>
        <dbReference type="EMBL" id="PZA14038.1"/>
    </source>
</evidence>
<dbReference type="Gene3D" id="3.40.190.150">
    <property type="entry name" value="Bordetella uptake gene, domain 1"/>
    <property type="match status" value="1"/>
</dbReference>
<reference evidence="2 3" key="1">
    <citation type="submission" date="2018-06" db="EMBL/GenBank/DDBJ databases">
        <title>Draft Whole-Genome Sequence of the purple photosynthetic bacterium Rhodospeudomonas palustris XCP.</title>
        <authorList>
            <person name="Rayyan A."/>
            <person name="Meyer T.E."/>
            <person name="Kyndt J.A."/>
        </authorList>
    </citation>
    <scope>NUCLEOTIDE SEQUENCE [LARGE SCALE GENOMIC DNA]</scope>
    <source>
        <strain evidence="2 3">XCP</strain>
    </source>
</reference>
<dbReference type="PIRSF" id="PIRSF017082">
    <property type="entry name" value="YflP"/>
    <property type="match status" value="1"/>
</dbReference>
<dbReference type="PANTHER" id="PTHR42928:SF5">
    <property type="entry name" value="BLR1237 PROTEIN"/>
    <property type="match status" value="1"/>
</dbReference>
<dbReference type="Gene3D" id="3.40.190.10">
    <property type="entry name" value="Periplasmic binding protein-like II"/>
    <property type="match status" value="1"/>
</dbReference>
<dbReference type="AlphaFoldDB" id="A0A323V1L6"/>
<dbReference type="EMBL" id="QKQS01000001">
    <property type="protein sequence ID" value="PZA14038.1"/>
    <property type="molecule type" value="Genomic_DNA"/>
</dbReference>
<sequence length="335" mass="35213">MKRFGGVSAAGGIAIAIVALWLAPARATDQDRLDQIDFPVRTVTVVVPFARGGPTDTVARLIAVEMAKTLGQPIEIENILGAGGTLAATRVAHATPDGHTLIVGHMGTHGSAAALSPKLGYRPDKDFEPVALLAEMPVLLLARRDFPPKDMTEFKTFVKSHTDNINVAHAGFGSVSYASCLLLDRLLGVDPTAVPFSGTGPAMQALIDGQVDYMCDQIVNAVPALREDKIKAYVIASAERDSAVPQVPTAAEAGVPGFRIAAWTGLFAPRGTPEPIVAKLNAAVSRALDQSEVRTRLTDLGGIVPGPEQRSPVVLAQLVHDEITRWGSVAKGSTP</sequence>
<dbReference type="RefSeq" id="WP_110784095.1">
    <property type="nucleotide sequence ID" value="NZ_QKQS01000001.1"/>
</dbReference>
<gene>
    <name evidence="2" type="ORF">DNX69_01020</name>
</gene>
<protein>
    <submittedName>
        <fullName evidence="2">Tripartite tricarboxylate transporter substrate binding protein BugD</fullName>
    </submittedName>
</protein>
<dbReference type="Pfam" id="PF03401">
    <property type="entry name" value="TctC"/>
    <property type="match status" value="1"/>
</dbReference>
<dbReference type="OrthoDB" id="8443386at2"/>
<evidence type="ECO:0000256" key="1">
    <source>
        <dbReference type="ARBA" id="ARBA00006987"/>
    </source>
</evidence>
<comment type="caution">
    <text evidence="2">The sequence shown here is derived from an EMBL/GenBank/DDBJ whole genome shotgun (WGS) entry which is preliminary data.</text>
</comment>
<evidence type="ECO:0000313" key="3">
    <source>
        <dbReference type="Proteomes" id="UP000248134"/>
    </source>
</evidence>
<dbReference type="PANTHER" id="PTHR42928">
    <property type="entry name" value="TRICARBOXYLATE-BINDING PROTEIN"/>
    <property type="match status" value="1"/>
</dbReference>
<dbReference type="InterPro" id="IPR005064">
    <property type="entry name" value="BUG"/>
</dbReference>
<organism evidence="2 3">
    <name type="scientific">Rhodopseudomonas palustris</name>
    <dbReference type="NCBI Taxonomy" id="1076"/>
    <lineage>
        <taxon>Bacteria</taxon>
        <taxon>Pseudomonadati</taxon>
        <taxon>Pseudomonadota</taxon>
        <taxon>Alphaproteobacteria</taxon>
        <taxon>Hyphomicrobiales</taxon>
        <taxon>Nitrobacteraceae</taxon>
        <taxon>Rhodopseudomonas</taxon>
    </lineage>
</organism>
<name>A0A323V1L6_RHOPL</name>
<dbReference type="Proteomes" id="UP000248134">
    <property type="component" value="Unassembled WGS sequence"/>
</dbReference>
<dbReference type="SUPFAM" id="SSF53850">
    <property type="entry name" value="Periplasmic binding protein-like II"/>
    <property type="match status" value="1"/>
</dbReference>